<reference evidence="1 2" key="1">
    <citation type="journal article" date="2018" name="Sci. Rep.">
        <title>Genomic signatures of local adaptation to the degree of environmental predictability in rotifers.</title>
        <authorList>
            <person name="Franch-Gras L."/>
            <person name="Hahn C."/>
            <person name="Garcia-Roger E.M."/>
            <person name="Carmona M.J."/>
            <person name="Serra M."/>
            <person name="Gomez A."/>
        </authorList>
    </citation>
    <scope>NUCLEOTIDE SEQUENCE [LARGE SCALE GENOMIC DNA]</scope>
    <source>
        <strain evidence="1">HYR1</strain>
    </source>
</reference>
<evidence type="ECO:0000313" key="1">
    <source>
        <dbReference type="EMBL" id="RNA13123.1"/>
    </source>
</evidence>
<keyword evidence="2" id="KW-1185">Reference proteome</keyword>
<sequence length="69" mass="7844">MDSSCRWYIKNNICKRLIGISKILNIPGCEIPLSAKNIHIGEKRKSGRPAKTKQALIVRYRGSTEKMKT</sequence>
<dbReference type="Proteomes" id="UP000276133">
    <property type="component" value="Unassembled WGS sequence"/>
</dbReference>
<dbReference type="AlphaFoldDB" id="A0A3M7QPB8"/>
<comment type="caution">
    <text evidence="1">The sequence shown here is derived from an EMBL/GenBank/DDBJ whole genome shotgun (WGS) entry which is preliminary data.</text>
</comment>
<dbReference type="OrthoDB" id="119028at2759"/>
<evidence type="ECO:0000313" key="2">
    <source>
        <dbReference type="Proteomes" id="UP000276133"/>
    </source>
</evidence>
<organism evidence="1 2">
    <name type="scientific">Brachionus plicatilis</name>
    <name type="common">Marine rotifer</name>
    <name type="synonym">Brachionus muelleri</name>
    <dbReference type="NCBI Taxonomy" id="10195"/>
    <lineage>
        <taxon>Eukaryota</taxon>
        <taxon>Metazoa</taxon>
        <taxon>Spiralia</taxon>
        <taxon>Gnathifera</taxon>
        <taxon>Rotifera</taxon>
        <taxon>Eurotatoria</taxon>
        <taxon>Monogononta</taxon>
        <taxon>Pseudotrocha</taxon>
        <taxon>Ploima</taxon>
        <taxon>Brachionidae</taxon>
        <taxon>Brachionus</taxon>
    </lineage>
</organism>
<proteinExistence type="predicted"/>
<gene>
    <name evidence="1" type="ORF">BpHYR1_020107</name>
</gene>
<dbReference type="EMBL" id="REGN01005505">
    <property type="protein sequence ID" value="RNA13123.1"/>
    <property type="molecule type" value="Genomic_DNA"/>
</dbReference>
<name>A0A3M7QPB8_BRAPC</name>
<protein>
    <submittedName>
        <fullName evidence="1">Uncharacterized protein</fullName>
    </submittedName>
</protein>
<accession>A0A3M7QPB8</accession>